<evidence type="ECO:0000313" key="1">
    <source>
        <dbReference type="EMBL" id="MEQ2312437.1"/>
    </source>
</evidence>
<protein>
    <submittedName>
        <fullName evidence="1">Uncharacterized protein</fullName>
    </submittedName>
</protein>
<proteinExistence type="predicted"/>
<keyword evidence="2" id="KW-1185">Reference proteome</keyword>
<sequence length="89" mass="9984">MGGLAAACPTPFLEDRTTETTLPARRSPPIAKLECCGFAQVLLKHLLYPHNAELEPCWKIIILDTVFNQPFNLSFHVHNCCQNQSPIHN</sequence>
<organism evidence="1 2">
    <name type="scientific">Ameca splendens</name>
    <dbReference type="NCBI Taxonomy" id="208324"/>
    <lineage>
        <taxon>Eukaryota</taxon>
        <taxon>Metazoa</taxon>
        <taxon>Chordata</taxon>
        <taxon>Craniata</taxon>
        <taxon>Vertebrata</taxon>
        <taxon>Euteleostomi</taxon>
        <taxon>Actinopterygii</taxon>
        <taxon>Neopterygii</taxon>
        <taxon>Teleostei</taxon>
        <taxon>Neoteleostei</taxon>
        <taxon>Acanthomorphata</taxon>
        <taxon>Ovalentaria</taxon>
        <taxon>Atherinomorphae</taxon>
        <taxon>Cyprinodontiformes</taxon>
        <taxon>Goodeidae</taxon>
        <taxon>Ameca</taxon>
    </lineage>
</organism>
<comment type="caution">
    <text evidence="1">The sequence shown here is derived from an EMBL/GenBank/DDBJ whole genome shotgun (WGS) entry which is preliminary data.</text>
</comment>
<dbReference type="EMBL" id="JAHRIP010079025">
    <property type="protein sequence ID" value="MEQ2312437.1"/>
    <property type="molecule type" value="Genomic_DNA"/>
</dbReference>
<name>A0ABV1A2Z3_9TELE</name>
<evidence type="ECO:0000313" key="2">
    <source>
        <dbReference type="Proteomes" id="UP001469553"/>
    </source>
</evidence>
<gene>
    <name evidence="1" type="ORF">AMECASPLE_031014</name>
</gene>
<reference evidence="1 2" key="1">
    <citation type="submission" date="2021-06" db="EMBL/GenBank/DDBJ databases">
        <authorList>
            <person name="Palmer J.M."/>
        </authorList>
    </citation>
    <scope>NUCLEOTIDE SEQUENCE [LARGE SCALE GENOMIC DNA]</scope>
    <source>
        <strain evidence="1 2">AS_MEX2019</strain>
        <tissue evidence="1">Muscle</tissue>
    </source>
</reference>
<accession>A0ABV1A2Z3</accession>
<dbReference type="Proteomes" id="UP001469553">
    <property type="component" value="Unassembled WGS sequence"/>
</dbReference>